<keyword evidence="2 12" id="KW-1003">Cell membrane</keyword>
<keyword evidence="6 12" id="KW-1133">Transmembrane helix</keyword>
<dbReference type="RefSeq" id="XP_015746628.1">
    <property type="nucleotide sequence ID" value="XM_015891142.1"/>
</dbReference>
<keyword evidence="9 11" id="KW-0675">Receptor</keyword>
<evidence type="ECO:0000256" key="1">
    <source>
        <dbReference type="ARBA" id="ARBA00004651"/>
    </source>
</evidence>
<dbReference type="PANTHER" id="PTHR26453">
    <property type="entry name" value="OLFACTORY RECEPTOR"/>
    <property type="match status" value="1"/>
</dbReference>
<feature type="transmembrane region" description="Helical" evidence="12">
    <location>
        <begin position="272"/>
        <end position="291"/>
    </location>
</feature>
<organism evidence="14 15">
    <name type="scientific">Python bivittatus</name>
    <name type="common">Burmese python</name>
    <name type="synonym">Python molurus bivittatus</name>
    <dbReference type="NCBI Taxonomy" id="176946"/>
    <lineage>
        <taxon>Eukaryota</taxon>
        <taxon>Metazoa</taxon>
        <taxon>Chordata</taxon>
        <taxon>Craniata</taxon>
        <taxon>Vertebrata</taxon>
        <taxon>Euteleostomi</taxon>
        <taxon>Lepidosauria</taxon>
        <taxon>Squamata</taxon>
        <taxon>Bifurcata</taxon>
        <taxon>Unidentata</taxon>
        <taxon>Episquamata</taxon>
        <taxon>Toxicofera</taxon>
        <taxon>Serpentes</taxon>
        <taxon>Henophidia</taxon>
        <taxon>Pythonidae</taxon>
        <taxon>Python</taxon>
    </lineage>
</organism>
<keyword evidence="3 12" id="KW-0716">Sensory transduction</keyword>
<keyword evidence="4 11" id="KW-0812">Transmembrane</keyword>
<feature type="transmembrane region" description="Helical" evidence="12">
    <location>
        <begin position="26"/>
        <end position="48"/>
    </location>
</feature>
<dbReference type="OMA" id="VISYEFC"/>
<dbReference type="GO" id="GO:0005886">
    <property type="term" value="C:plasma membrane"/>
    <property type="evidence" value="ECO:0007669"/>
    <property type="project" value="UniProtKB-SubCell"/>
</dbReference>
<dbReference type="CDD" id="cd15431">
    <property type="entry name" value="7tmA_OR13H-like"/>
    <property type="match status" value="1"/>
</dbReference>
<evidence type="ECO:0000256" key="4">
    <source>
        <dbReference type="ARBA" id="ARBA00022692"/>
    </source>
</evidence>
<evidence type="ECO:0000256" key="2">
    <source>
        <dbReference type="ARBA" id="ARBA00022475"/>
    </source>
</evidence>
<dbReference type="OrthoDB" id="9615015at2759"/>
<evidence type="ECO:0000259" key="13">
    <source>
        <dbReference type="PROSITE" id="PS50262"/>
    </source>
</evidence>
<dbReference type="SUPFAM" id="SSF81321">
    <property type="entry name" value="Family A G protein-coupled receptor-like"/>
    <property type="match status" value="1"/>
</dbReference>
<dbReference type="InterPro" id="IPR017452">
    <property type="entry name" value="GPCR_Rhodpsn_7TM"/>
</dbReference>
<comment type="similarity">
    <text evidence="11">Belongs to the G-protein coupled receptor 1 family.</text>
</comment>
<keyword evidence="14" id="KW-1185">Reference proteome</keyword>
<dbReference type="PROSITE" id="PS00237">
    <property type="entry name" value="G_PROTEIN_RECEP_F1_1"/>
    <property type="match status" value="1"/>
</dbReference>
<dbReference type="Gene3D" id="1.20.1070.10">
    <property type="entry name" value="Rhodopsin 7-helix transmembrane proteins"/>
    <property type="match status" value="1"/>
</dbReference>
<accession>A0A9F3W0L8</accession>
<dbReference type="Pfam" id="PF13853">
    <property type="entry name" value="7tm_4"/>
    <property type="match status" value="1"/>
</dbReference>
<feature type="transmembrane region" description="Helical" evidence="12">
    <location>
        <begin position="141"/>
        <end position="162"/>
    </location>
</feature>
<dbReference type="KEGG" id="pbi:107326666"/>
<gene>
    <name evidence="15" type="primary">LOC107326666</name>
</gene>
<proteinExistence type="inferred from homology"/>
<protein>
    <recommendedName>
        <fullName evidence="12">Olfactory receptor</fullName>
    </recommendedName>
</protein>
<dbReference type="Proteomes" id="UP000695026">
    <property type="component" value="Unplaced"/>
</dbReference>
<dbReference type="InterPro" id="IPR000725">
    <property type="entry name" value="Olfact_rcpt"/>
</dbReference>
<keyword evidence="8 12" id="KW-0472">Membrane</keyword>
<dbReference type="PRINTS" id="PR00237">
    <property type="entry name" value="GPCRRHODOPSN"/>
</dbReference>
<keyword evidence="10 11" id="KW-0807">Transducer</keyword>
<keyword evidence="7 11" id="KW-0297">G-protein coupled receptor</keyword>
<evidence type="ECO:0000256" key="6">
    <source>
        <dbReference type="ARBA" id="ARBA00022989"/>
    </source>
</evidence>
<reference evidence="15" key="1">
    <citation type="submission" date="2025-08" db="UniProtKB">
        <authorList>
            <consortium name="RefSeq"/>
        </authorList>
    </citation>
    <scope>IDENTIFICATION</scope>
    <source>
        <tissue evidence="15">Liver</tissue>
    </source>
</reference>
<evidence type="ECO:0000256" key="9">
    <source>
        <dbReference type="ARBA" id="ARBA00023170"/>
    </source>
</evidence>
<dbReference type="GeneID" id="107326666"/>
<feature type="transmembrane region" description="Helical" evidence="12">
    <location>
        <begin position="196"/>
        <end position="220"/>
    </location>
</feature>
<dbReference type="GO" id="GO:0004984">
    <property type="term" value="F:olfactory receptor activity"/>
    <property type="evidence" value="ECO:0007669"/>
    <property type="project" value="InterPro"/>
</dbReference>
<dbReference type="GO" id="GO:0004930">
    <property type="term" value="F:G protein-coupled receptor activity"/>
    <property type="evidence" value="ECO:0007669"/>
    <property type="project" value="UniProtKB-KW"/>
</dbReference>
<feature type="domain" description="G-protein coupled receptors family 1 profile" evidence="13">
    <location>
        <begin position="41"/>
        <end position="289"/>
    </location>
</feature>
<comment type="subcellular location">
    <subcellularLocation>
        <location evidence="1 12">Cell membrane</location>
        <topology evidence="1 12">Multi-pass membrane protein</topology>
    </subcellularLocation>
</comment>
<dbReference type="PRINTS" id="PR00245">
    <property type="entry name" value="OLFACTORYR"/>
</dbReference>
<name>A0A9F3W0L8_PYTBI</name>
<evidence type="ECO:0000313" key="14">
    <source>
        <dbReference type="Proteomes" id="UP000695026"/>
    </source>
</evidence>
<evidence type="ECO:0000256" key="7">
    <source>
        <dbReference type="ARBA" id="ARBA00023040"/>
    </source>
</evidence>
<dbReference type="InterPro" id="IPR000276">
    <property type="entry name" value="GPCR_Rhodpsn"/>
</dbReference>
<evidence type="ECO:0000256" key="3">
    <source>
        <dbReference type="ARBA" id="ARBA00022606"/>
    </source>
</evidence>
<sequence>MNQMNQTEAWEFVLLGFSDRPTLEPVLFTIFFFIYLFILLGNIGIIILTATDPHLQTPMYFFLQNLAFLNLCYTTAVVPKMLSNLISTKKTISYHMCMGQTYVSLFLGAAECILLAVMAFDRFIAVCHPLRYTVIMNSQTCIKIAAASWTISFLVSVVPLYLSLPPLCAPYVINHVFCEAPVLLHMICTDTSLNELLMLVGGLGTLMLPFILILISYGYIIDAIIRIRTTSGRWKAFSTCSSHLTVVIIYYGTGMFMYMRPKSSYSPENDKLISIFYSVINPMLNPIIYSFRNKEVKESLKRAFGMSVLDKSY</sequence>
<evidence type="ECO:0000256" key="8">
    <source>
        <dbReference type="ARBA" id="ARBA00023136"/>
    </source>
</evidence>
<dbReference type="AlphaFoldDB" id="A0A9F3W0L8"/>
<evidence type="ECO:0000256" key="10">
    <source>
        <dbReference type="ARBA" id="ARBA00023224"/>
    </source>
</evidence>
<feature type="transmembrane region" description="Helical" evidence="12">
    <location>
        <begin position="60"/>
        <end position="82"/>
    </location>
</feature>
<dbReference type="PROSITE" id="PS50262">
    <property type="entry name" value="G_PROTEIN_RECEP_F1_2"/>
    <property type="match status" value="1"/>
</dbReference>
<evidence type="ECO:0000256" key="12">
    <source>
        <dbReference type="RuleBase" id="RU363047"/>
    </source>
</evidence>
<dbReference type="FunFam" id="1.20.1070.10:FF:000005">
    <property type="entry name" value="Olfactory receptor"/>
    <property type="match status" value="1"/>
</dbReference>
<feature type="transmembrane region" description="Helical" evidence="12">
    <location>
        <begin position="102"/>
        <end position="120"/>
    </location>
</feature>
<evidence type="ECO:0000313" key="15">
    <source>
        <dbReference type="RefSeq" id="XP_015746628.1"/>
    </source>
</evidence>
<evidence type="ECO:0000256" key="11">
    <source>
        <dbReference type="RuleBase" id="RU000688"/>
    </source>
</evidence>
<evidence type="ECO:0000256" key="5">
    <source>
        <dbReference type="ARBA" id="ARBA00022725"/>
    </source>
</evidence>
<keyword evidence="5 12" id="KW-0552">Olfaction</keyword>